<name>A0A3A1YAE7_9GAMM</name>
<evidence type="ECO:0000313" key="2">
    <source>
        <dbReference type="EMBL" id="RIY34645.1"/>
    </source>
</evidence>
<evidence type="ECO:0000256" key="1">
    <source>
        <dbReference type="SAM" id="SignalP"/>
    </source>
</evidence>
<reference evidence="2 3" key="1">
    <citation type="submission" date="2017-08" db="EMBL/GenBank/DDBJ databases">
        <title>Reclassification of Bisgaard taxon 37 and 44.</title>
        <authorList>
            <person name="Christensen H."/>
        </authorList>
    </citation>
    <scope>NUCLEOTIDE SEQUENCE [LARGE SCALE GENOMIC DNA]</scope>
    <source>
        <strain evidence="2 3">EEAB3T1</strain>
    </source>
</reference>
<feature type="chain" id="PRO_5017327404" evidence="1">
    <location>
        <begin position="30"/>
        <end position="273"/>
    </location>
</feature>
<organism evidence="2 3">
    <name type="scientific">Psittacicella gerlachiana</name>
    <dbReference type="NCBI Taxonomy" id="2028574"/>
    <lineage>
        <taxon>Bacteria</taxon>
        <taxon>Pseudomonadati</taxon>
        <taxon>Pseudomonadota</taxon>
        <taxon>Gammaproteobacteria</taxon>
        <taxon>Pasteurellales</taxon>
        <taxon>Psittacicellaceae</taxon>
        <taxon>Psittacicella</taxon>
    </lineage>
</organism>
<dbReference type="Proteomes" id="UP000265964">
    <property type="component" value="Unassembled WGS sequence"/>
</dbReference>
<feature type="signal peptide" evidence="1">
    <location>
        <begin position="1"/>
        <end position="29"/>
    </location>
</feature>
<dbReference type="EMBL" id="NRJF01000143">
    <property type="protein sequence ID" value="RIY34645.1"/>
    <property type="molecule type" value="Genomic_DNA"/>
</dbReference>
<protein>
    <submittedName>
        <fullName evidence="2">Uncharacterized protein</fullName>
    </submittedName>
</protein>
<accession>A0A3A1YAE7</accession>
<sequence>MFNISFRKCLTTLGLGVALTFVGTNLATANNASFSQPFMPMTLKLSAKANEYLGKVRFFNSDPKARGYQKPTLAKTPLSYLYNSDARLEPLHKMMMVYYQKVYDYFANNQNAQDHNKFIIGLADALMPFDLSSRGAVFRTAIDRQLQLVIPNRNSGISKEERILMKDFMFSIYTSQMMLYCNQLRNNQALVPTFCNGAAIVSIINANGFKSGAAYFRRLGFLAQIPQEMDKLTNKQKVEAFGEIIPQLNASQEVLKRFIGFAPDFGLPAPAKQ</sequence>
<keyword evidence="3" id="KW-1185">Reference proteome</keyword>
<proteinExistence type="predicted"/>
<keyword evidence="1" id="KW-0732">Signal</keyword>
<dbReference type="AlphaFoldDB" id="A0A3A1YAE7"/>
<comment type="caution">
    <text evidence="2">The sequence shown here is derived from an EMBL/GenBank/DDBJ whole genome shotgun (WGS) entry which is preliminary data.</text>
</comment>
<evidence type="ECO:0000313" key="3">
    <source>
        <dbReference type="Proteomes" id="UP000265964"/>
    </source>
</evidence>
<gene>
    <name evidence="2" type="ORF">CKF59_05185</name>
</gene>